<dbReference type="InterPro" id="IPR009097">
    <property type="entry name" value="Cyclic_Pdiesterase"/>
</dbReference>
<organism evidence="1 2">
    <name type="scientific">Rhizopus azygosporus</name>
    <name type="common">Rhizopus microsporus var. azygosporus</name>
    <dbReference type="NCBI Taxonomy" id="86630"/>
    <lineage>
        <taxon>Eukaryota</taxon>
        <taxon>Fungi</taxon>
        <taxon>Fungi incertae sedis</taxon>
        <taxon>Mucoromycota</taxon>
        <taxon>Mucoromycotina</taxon>
        <taxon>Mucoromycetes</taxon>
        <taxon>Mucorales</taxon>
        <taxon>Mucorineae</taxon>
        <taxon>Rhizopodaceae</taxon>
        <taxon>Rhizopus</taxon>
    </lineage>
</organism>
<name>A0A367JD10_RHIAZ</name>
<dbReference type="OrthoDB" id="2110229at2759"/>
<proteinExistence type="predicted"/>
<evidence type="ECO:0000313" key="2">
    <source>
        <dbReference type="Proteomes" id="UP000252139"/>
    </source>
</evidence>
<evidence type="ECO:0000313" key="1">
    <source>
        <dbReference type="EMBL" id="RCH87749.1"/>
    </source>
</evidence>
<reference evidence="1 2" key="1">
    <citation type="journal article" date="2018" name="G3 (Bethesda)">
        <title>Phylogenetic and Phylogenomic Definition of Rhizopus Species.</title>
        <authorList>
            <person name="Gryganskyi A.P."/>
            <person name="Golan J."/>
            <person name="Dolatabadi S."/>
            <person name="Mondo S."/>
            <person name="Robb S."/>
            <person name="Idnurm A."/>
            <person name="Muszewska A."/>
            <person name="Steczkiewicz K."/>
            <person name="Masonjones S."/>
            <person name="Liao H.L."/>
            <person name="Gajdeczka M.T."/>
            <person name="Anike F."/>
            <person name="Vuek A."/>
            <person name="Anishchenko I.M."/>
            <person name="Voigt K."/>
            <person name="de Hoog G.S."/>
            <person name="Smith M.E."/>
            <person name="Heitman J."/>
            <person name="Vilgalys R."/>
            <person name="Stajich J.E."/>
        </authorList>
    </citation>
    <scope>NUCLEOTIDE SEQUENCE [LARGE SCALE GENOMIC DNA]</scope>
    <source>
        <strain evidence="1 2">CBS 357.93</strain>
    </source>
</reference>
<comment type="caution">
    <text evidence="1">The sequence shown here is derived from an EMBL/GenBank/DDBJ whole genome shotgun (WGS) entry which is preliminary data.</text>
</comment>
<dbReference type="EMBL" id="PJQL01001597">
    <property type="protein sequence ID" value="RCH87749.1"/>
    <property type="molecule type" value="Genomic_DNA"/>
</dbReference>
<protein>
    <recommendedName>
        <fullName evidence="3">2'-5' RNA ligase family protein</fullName>
    </recommendedName>
</protein>
<dbReference type="Proteomes" id="UP000252139">
    <property type="component" value="Unassembled WGS sequence"/>
</dbReference>
<sequence length="198" mass="23249">MLIDLIVYLEPPSEIKQQVDHFLDTTADSIDFTTANKYRCHVSMTGFFQTDHDQMDTVKEILDKVLQHDFKDNPKLDWNPLIVKDKLTSDPYHVLLPVSVSDGYRQCMQAFAKEARSKLDITVRPKRIDHISLAYWDEHEKKDCRELFEKIKEAADAYFNQVGCNGPWSIVLYQRSFRGDGLREPHIFKEISRWNVQQ</sequence>
<dbReference type="AlphaFoldDB" id="A0A367JD10"/>
<accession>A0A367JD10</accession>
<dbReference type="Gene3D" id="3.90.1140.10">
    <property type="entry name" value="Cyclic phosphodiesterase"/>
    <property type="match status" value="1"/>
</dbReference>
<evidence type="ECO:0008006" key="3">
    <source>
        <dbReference type="Google" id="ProtNLM"/>
    </source>
</evidence>
<keyword evidence="2" id="KW-1185">Reference proteome</keyword>
<dbReference type="SUPFAM" id="SSF55144">
    <property type="entry name" value="LigT-like"/>
    <property type="match status" value="1"/>
</dbReference>
<gene>
    <name evidence="1" type="ORF">CU097_007271</name>
</gene>